<dbReference type="EMBL" id="OCND01000010">
    <property type="protein sequence ID" value="SOD56613.1"/>
    <property type="molecule type" value="Genomic_DNA"/>
</dbReference>
<feature type="signal peptide" evidence="1">
    <location>
        <begin position="1"/>
        <end position="21"/>
    </location>
</feature>
<organism evidence="2 3">
    <name type="scientific">Pseudoxanthomonas wuyuanensis</name>
    <dbReference type="NCBI Taxonomy" id="1073196"/>
    <lineage>
        <taxon>Bacteria</taxon>
        <taxon>Pseudomonadati</taxon>
        <taxon>Pseudomonadota</taxon>
        <taxon>Gammaproteobacteria</taxon>
        <taxon>Lysobacterales</taxon>
        <taxon>Lysobacteraceae</taxon>
        <taxon>Pseudoxanthomonas</taxon>
    </lineage>
</organism>
<evidence type="ECO:0008006" key="4">
    <source>
        <dbReference type="Google" id="ProtNLM"/>
    </source>
</evidence>
<dbReference type="OrthoDB" id="5983686at2"/>
<proteinExistence type="predicted"/>
<accession>A0A286DDA3</accession>
<dbReference type="PROSITE" id="PS51257">
    <property type="entry name" value="PROKAR_LIPOPROTEIN"/>
    <property type="match status" value="1"/>
</dbReference>
<evidence type="ECO:0000313" key="3">
    <source>
        <dbReference type="Proteomes" id="UP000219374"/>
    </source>
</evidence>
<reference evidence="2 3" key="1">
    <citation type="submission" date="2017-09" db="EMBL/GenBank/DDBJ databases">
        <authorList>
            <person name="Ehlers B."/>
            <person name="Leendertz F.H."/>
        </authorList>
    </citation>
    <scope>NUCLEOTIDE SEQUENCE [LARGE SCALE GENOMIC DNA]</scope>
    <source>
        <strain evidence="2 3">CGMCC 1.10978</strain>
    </source>
</reference>
<dbReference type="RefSeq" id="WP_097123208.1">
    <property type="nucleotide sequence ID" value="NZ_OCND01000010.1"/>
</dbReference>
<keyword evidence="3" id="KW-1185">Reference proteome</keyword>
<evidence type="ECO:0000256" key="1">
    <source>
        <dbReference type="SAM" id="SignalP"/>
    </source>
</evidence>
<protein>
    <recommendedName>
        <fullName evidence="4">DUF1439 domain-containing protein</fullName>
    </recommendedName>
</protein>
<sequence>MPVRHRWSAAAFCAFALLALAACGTLNTVSGIFGNQINFTAPQLQRYLNNSFPREFDKLGGLVSATLTNPKLTIPPGDNRLRLDFDVGVRAVGAGEVSRGRFALASSLRYDPATRGLHLQNPEIVSMEVPGSGSLIKGGTRELLNAVLAEYAREEPVYRIDSDLLARLPSGKRIGSTDIENGLVVVHLDR</sequence>
<name>A0A286DDA3_9GAMM</name>
<dbReference type="Proteomes" id="UP000219374">
    <property type="component" value="Unassembled WGS sequence"/>
</dbReference>
<dbReference type="AlphaFoldDB" id="A0A286DDA3"/>
<keyword evidence="1" id="KW-0732">Signal</keyword>
<dbReference type="Pfam" id="PF07273">
    <property type="entry name" value="DUF1439"/>
    <property type="match status" value="1"/>
</dbReference>
<gene>
    <name evidence="2" type="ORF">SAMN06296416_11078</name>
</gene>
<dbReference type="InterPro" id="IPR010835">
    <property type="entry name" value="DUF1439"/>
</dbReference>
<dbReference type="Gene3D" id="3.15.10.40">
    <property type="entry name" value="Uncharacterised protein PF07273, DUF1439"/>
    <property type="match status" value="1"/>
</dbReference>
<feature type="chain" id="PRO_5012267561" description="DUF1439 domain-containing protein" evidence="1">
    <location>
        <begin position="22"/>
        <end position="190"/>
    </location>
</feature>
<evidence type="ECO:0000313" key="2">
    <source>
        <dbReference type="EMBL" id="SOD56613.1"/>
    </source>
</evidence>